<feature type="non-terminal residue" evidence="1">
    <location>
        <position position="1"/>
    </location>
</feature>
<proteinExistence type="predicted"/>
<gene>
    <name evidence="1" type="ORF">T05_15875</name>
</gene>
<reference evidence="1 2" key="1">
    <citation type="submission" date="2015-01" db="EMBL/GenBank/DDBJ databases">
        <title>Evolution of Trichinella species and genotypes.</title>
        <authorList>
            <person name="Korhonen P.K."/>
            <person name="Edoardo P."/>
            <person name="Giuseppe L.R."/>
            <person name="Gasser R.B."/>
        </authorList>
    </citation>
    <scope>NUCLEOTIDE SEQUENCE [LARGE SCALE GENOMIC DNA]</scope>
    <source>
        <strain evidence="1">ISS417</strain>
    </source>
</reference>
<sequence length="120" mass="13311">LACLDCRIAAVGAASLHATAEIMLVEYKMTAVTHAHNFGICRQRPAVHCTRTYDDGKIAIRSCNTIFMYATIAKKMLLDNKETKKRKSKFKQINLTTSNSDHNDDSALDICNACACEIDK</sequence>
<name>A0A0V0TTI3_9BILA</name>
<keyword evidence="2" id="KW-1185">Reference proteome</keyword>
<organism evidence="1 2">
    <name type="scientific">Trichinella murrelli</name>
    <dbReference type="NCBI Taxonomy" id="144512"/>
    <lineage>
        <taxon>Eukaryota</taxon>
        <taxon>Metazoa</taxon>
        <taxon>Ecdysozoa</taxon>
        <taxon>Nematoda</taxon>
        <taxon>Enoplea</taxon>
        <taxon>Dorylaimia</taxon>
        <taxon>Trichinellida</taxon>
        <taxon>Trichinellidae</taxon>
        <taxon>Trichinella</taxon>
    </lineage>
</organism>
<protein>
    <submittedName>
        <fullName evidence="1">Uncharacterized protein</fullName>
    </submittedName>
</protein>
<accession>A0A0V0TTI3</accession>
<evidence type="ECO:0000313" key="1">
    <source>
        <dbReference type="EMBL" id="KRX42333.1"/>
    </source>
</evidence>
<evidence type="ECO:0000313" key="2">
    <source>
        <dbReference type="Proteomes" id="UP000055048"/>
    </source>
</evidence>
<dbReference type="EMBL" id="JYDJ01000147">
    <property type="protein sequence ID" value="KRX42333.1"/>
    <property type="molecule type" value="Genomic_DNA"/>
</dbReference>
<dbReference type="Proteomes" id="UP000055048">
    <property type="component" value="Unassembled WGS sequence"/>
</dbReference>
<dbReference type="AlphaFoldDB" id="A0A0V0TTI3"/>
<comment type="caution">
    <text evidence="1">The sequence shown here is derived from an EMBL/GenBank/DDBJ whole genome shotgun (WGS) entry which is preliminary data.</text>
</comment>